<evidence type="ECO:0000313" key="2">
    <source>
        <dbReference type="Proteomes" id="UP000287651"/>
    </source>
</evidence>
<comment type="caution">
    <text evidence="1">The sequence shown here is derived from an EMBL/GenBank/DDBJ whole genome shotgun (WGS) entry which is preliminary data.</text>
</comment>
<reference evidence="1 2" key="1">
    <citation type="journal article" date="2014" name="Agronomy (Basel)">
        <title>A Draft Genome Sequence for Ensete ventricosum, the Drought-Tolerant Tree Against Hunger.</title>
        <authorList>
            <person name="Harrison J."/>
            <person name="Moore K.A."/>
            <person name="Paszkiewicz K."/>
            <person name="Jones T."/>
            <person name="Grant M."/>
            <person name="Ambacheew D."/>
            <person name="Muzemil S."/>
            <person name="Studholme D.J."/>
        </authorList>
    </citation>
    <scope>NUCLEOTIDE SEQUENCE [LARGE SCALE GENOMIC DNA]</scope>
</reference>
<dbReference type="Proteomes" id="UP000287651">
    <property type="component" value="Unassembled WGS sequence"/>
</dbReference>
<name>A0A426XQ10_ENSVE</name>
<dbReference type="AlphaFoldDB" id="A0A426XQ10"/>
<accession>A0A426XQ10</accession>
<dbReference type="EMBL" id="AMZH03018517">
    <property type="protein sequence ID" value="RRT41512.1"/>
    <property type="molecule type" value="Genomic_DNA"/>
</dbReference>
<organism evidence="1 2">
    <name type="scientific">Ensete ventricosum</name>
    <name type="common">Abyssinian banana</name>
    <name type="synonym">Musa ensete</name>
    <dbReference type="NCBI Taxonomy" id="4639"/>
    <lineage>
        <taxon>Eukaryota</taxon>
        <taxon>Viridiplantae</taxon>
        <taxon>Streptophyta</taxon>
        <taxon>Embryophyta</taxon>
        <taxon>Tracheophyta</taxon>
        <taxon>Spermatophyta</taxon>
        <taxon>Magnoliopsida</taxon>
        <taxon>Liliopsida</taxon>
        <taxon>Zingiberales</taxon>
        <taxon>Musaceae</taxon>
        <taxon>Ensete</taxon>
    </lineage>
</organism>
<proteinExistence type="predicted"/>
<protein>
    <submittedName>
        <fullName evidence="1">Uncharacterized protein</fullName>
    </submittedName>
</protein>
<sequence>MRFLVLLLEDEASPRSRAGSRGVALFPCGKMHGTVRWLAVRVPVSFRTGTGKDPYRPVRTGPVADLYMDRPLSGGTAKINRRRSSEGEIDHRWSIEGEIDHRQLIKGEKGKKKKKMRRRGYIPPFLAPSSPARCPRLRVILLPRKEMERLPARGERSR</sequence>
<gene>
    <name evidence="1" type="ORF">B296_00057775</name>
</gene>
<evidence type="ECO:0000313" key="1">
    <source>
        <dbReference type="EMBL" id="RRT41512.1"/>
    </source>
</evidence>